<dbReference type="EMBL" id="BAABME010002624">
    <property type="protein sequence ID" value="GAA0155444.1"/>
    <property type="molecule type" value="Genomic_DNA"/>
</dbReference>
<gene>
    <name evidence="1" type="ORF">LIER_13171</name>
</gene>
<reference evidence="1 2" key="1">
    <citation type="submission" date="2024-01" db="EMBL/GenBank/DDBJ databases">
        <title>The complete chloroplast genome sequence of Lithospermum erythrorhizon: insights into the phylogenetic relationship among Boraginaceae species and the maternal lineages of purple gromwells.</title>
        <authorList>
            <person name="Okada T."/>
            <person name="Watanabe K."/>
        </authorList>
    </citation>
    <scope>NUCLEOTIDE SEQUENCE [LARGE SCALE GENOMIC DNA]</scope>
</reference>
<accession>A0AAV3PUP4</accession>
<sequence>MMIKSVTTAIPNFVMNCFKLPAGIIDDLNRTMARFLWANGEGEKGWRVATQEASLLFKLPRTSFLGAKLGANPSYG</sequence>
<dbReference type="AlphaFoldDB" id="A0AAV3PUP4"/>
<comment type="caution">
    <text evidence="1">The sequence shown here is derived from an EMBL/GenBank/DDBJ whole genome shotgun (WGS) entry which is preliminary data.</text>
</comment>
<evidence type="ECO:0008006" key="3">
    <source>
        <dbReference type="Google" id="ProtNLM"/>
    </source>
</evidence>
<name>A0AAV3PUP4_LITER</name>
<keyword evidence="2" id="KW-1185">Reference proteome</keyword>
<organism evidence="1 2">
    <name type="scientific">Lithospermum erythrorhizon</name>
    <name type="common">Purple gromwell</name>
    <name type="synonym">Lithospermum officinale var. erythrorhizon</name>
    <dbReference type="NCBI Taxonomy" id="34254"/>
    <lineage>
        <taxon>Eukaryota</taxon>
        <taxon>Viridiplantae</taxon>
        <taxon>Streptophyta</taxon>
        <taxon>Embryophyta</taxon>
        <taxon>Tracheophyta</taxon>
        <taxon>Spermatophyta</taxon>
        <taxon>Magnoliopsida</taxon>
        <taxon>eudicotyledons</taxon>
        <taxon>Gunneridae</taxon>
        <taxon>Pentapetalae</taxon>
        <taxon>asterids</taxon>
        <taxon>lamiids</taxon>
        <taxon>Boraginales</taxon>
        <taxon>Boraginaceae</taxon>
        <taxon>Boraginoideae</taxon>
        <taxon>Lithospermeae</taxon>
        <taxon>Lithospermum</taxon>
    </lineage>
</organism>
<dbReference type="Proteomes" id="UP001454036">
    <property type="component" value="Unassembled WGS sequence"/>
</dbReference>
<protein>
    <recommendedName>
        <fullName evidence="3">RNA-directed DNA polymerase (Reverse transcriptase)</fullName>
    </recommendedName>
</protein>
<evidence type="ECO:0000313" key="1">
    <source>
        <dbReference type="EMBL" id="GAA0155444.1"/>
    </source>
</evidence>
<evidence type="ECO:0000313" key="2">
    <source>
        <dbReference type="Proteomes" id="UP001454036"/>
    </source>
</evidence>
<proteinExistence type="predicted"/>